<evidence type="ECO:0000313" key="11">
    <source>
        <dbReference type="EMBL" id="PSS02628.1"/>
    </source>
</evidence>
<organism evidence="11 12">
    <name type="scientific">Actinidia chinensis var. chinensis</name>
    <name type="common">Chinese soft-hair kiwi</name>
    <dbReference type="NCBI Taxonomy" id="1590841"/>
    <lineage>
        <taxon>Eukaryota</taxon>
        <taxon>Viridiplantae</taxon>
        <taxon>Streptophyta</taxon>
        <taxon>Embryophyta</taxon>
        <taxon>Tracheophyta</taxon>
        <taxon>Spermatophyta</taxon>
        <taxon>Magnoliopsida</taxon>
        <taxon>eudicotyledons</taxon>
        <taxon>Gunneridae</taxon>
        <taxon>Pentapetalae</taxon>
        <taxon>asterids</taxon>
        <taxon>Ericales</taxon>
        <taxon>Actinidiaceae</taxon>
        <taxon>Actinidia</taxon>
    </lineage>
</organism>
<accession>A0A2R6Q5T7</accession>
<dbReference type="InterPro" id="IPR008930">
    <property type="entry name" value="Terpenoid_cyclase/PrenylTrfase"/>
</dbReference>
<comment type="cofactor">
    <cofactor evidence="1">
        <name>Zn(2+)</name>
        <dbReference type="ChEBI" id="CHEBI:29105"/>
    </cofactor>
</comment>
<evidence type="ECO:0000256" key="6">
    <source>
        <dbReference type="ARBA" id="ARBA00022737"/>
    </source>
</evidence>
<dbReference type="OrthoDB" id="1722258at2759"/>
<sequence length="99" mass="10787">MGELEVEKHVYYILSVEKNKDSFESVEIEHLRINGAYWGLTTLDLLGKIGAVDSEVVVSWVLKWQHESGGFGGNIGHTDLKIGRLGARPSGHLGCLGPA</sequence>
<evidence type="ECO:0000256" key="1">
    <source>
        <dbReference type="ARBA" id="ARBA00001947"/>
    </source>
</evidence>
<keyword evidence="4 11" id="KW-0808">Transferase</keyword>
<evidence type="ECO:0000256" key="7">
    <source>
        <dbReference type="ARBA" id="ARBA00022833"/>
    </source>
</evidence>
<comment type="caution">
    <text evidence="11">The sequence shown here is derived from an EMBL/GenBank/DDBJ whole genome shotgun (WGS) entry which is preliminary data.</text>
</comment>
<keyword evidence="6" id="KW-0677">Repeat</keyword>
<evidence type="ECO:0000259" key="10">
    <source>
        <dbReference type="Pfam" id="PF00432"/>
    </source>
</evidence>
<dbReference type="SUPFAM" id="SSF48239">
    <property type="entry name" value="Terpenoid cyclases/Protein prenyltransferases"/>
    <property type="match status" value="1"/>
</dbReference>
<dbReference type="EMBL" id="NKQK01000019">
    <property type="protein sequence ID" value="PSS02628.1"/>
    <property type="molecule type" value="Genomic_DNA"/>
</dbReference>
<evidence type="ECO:0000256" key="2">
    <source>
        <dbReference type="ARBA" id="ARBA00010497"/>
    </source>
</evidence>
<dbReference type="InParanoid" id="A0A2R6Q5T7"/>
<comment type="similarity">
    <text evidence="2">Belongs to the protein prenyltransferase subunit beta family.</text>
</comment>
<reference evidence="12" key="2">
    <citation type="journal article" date="2018" name="BMC Genomics">
        <title>A manually annotated Actinidia chinensis var. chinensis (kiwifruit) genome highlights the challenges associated with draft genomes and gene prediction in plants.</title>
        <authorList>
            <person name="Pilkington S.M."/>
            <person name="Crowhurst R."/>
            <person name="Hilario E."/>
            <person name="Nardozza S."/>
            <person name="Fraser L."/>
            <person name="Peng Y."/>
            <person name="Gunaseelan K."/>
            <person name="Simpson R."/>
            <person name="Tahir J."/>
            <person name="Deroles S.C."/>
            <person name="Templeton K."/>
            <person name="Luo Z."/>
            <person name="Davy M."/>
            <person name="Cheng C."/>
            <person name="McNeilage M."/>
            <person name="Scaglione D."/>
            <person name="Liu Y."/>
            <person name="Zhang Q."/>
            <person name="Datson P."/>
            <person name="De Silva N."/>
            <person name="Gardiner S.E."/>
            <person name="Bassett H."/>
            <person name="Chagne D."/>
            <person name="McCallum J."/>
            <person name="Dzierzon H."/>
            <person name="Deng C."/>
            <person name="Wang Y.Y."/>
            <person name="Barron L."/>
            <person name="Manako K."/>
            <person name="Bowen J."/>
            <person name="Foster T.M."/>
            <person name="Erridge Z.A."/>
            <person name="Tiffin H."/>
            <person name="Waite C.N."/>
            <person name="Davies K.M."/>
            <person name="Grierson E.P."/>
            <person name="Laing W.A."/>
            <person name="Kirk R."/>
            <person name="Chen X."/>
            <person name="Wood M."/>
            <person name="Montefiori M."/>
            <person name="Brummell D.A."/>
            <person name="Schwinn K.E."/>
            <person name="Catanach A."/>
            <person name="Fullerton C."/>
            <person name="Li D."/>
            <person name="Meiyalaghan S."/>
            <person name="Nieuwenhuizen N."/>
            <person name="Read N."/>
            <person name="Prakash R."/>
            <person name="Hunter D."/>
            <person name="Zhang H."/>
            <person name="McKenzie M."/>
            <person name="Knabel M."/>
            <person name="Harris A."/>
            <person name="Allan A.C."/>
            <person name="Gleave A."/>
            <person name="Chen A."/>
            <person name="Janssen B.J."/>
            <person name="Plunkett B."/>
            <person name="Ampomah-Dwamena C."/>
            <person name="Voogd C."/>
            <person name="Leif D."/>
            <person name="Lafferty D."/>
            <person name="Souleyre E.J.F."/>
            <person name="Varkonyi-Gasic E."/>
            <person name="Gambi F."/>
            <person name="Hanley J."/>
            <person name="Yao J.L."/>
            <person name="Cheung J."/>
            <person name="David K.M."/>
            <person name="Warren B."/>
            <person name="Marsh K."/>
            <person name="Snowden K.C."/>
            <person name="Lin-Wang K."/>
            <person name="Brian L."/>
            <person name="Martinez-Sanchez M."/>
            <person name="Wang M."/>
            <person name="Ileperuma N."/>
            <person name="Macnee N."/>
            <person name="Campin R."/>
            <person name="McAtee P."/>
            <person name="Drummond R.S.M."/>
            <person name="Espley R.V."/>
            <person name="Ireland H.S."/>
            <person name="Wu R."/>
            <person name="Atkinson R.G."/>
            <person name="Karunairetnam S."/>
            <person name="Bulley S."/>
            <person name="Chunkath S."/>
            <person name="Hanley Z."/>
            <person name="Storey R."/>
            <person name="Thrimawithana A.H."/>
            <person name="Thomson S."/>
            <person name="David C."/>
            <person name="Testolin R."/>
            <person name="Huang H."/>
            <person name="Hellens R.P."/>
            <person name="Schaffer R.J."/>
        </authorList>
    </citation>
    <scope>NUCLEOTIDE SEQUENCE [LARGE SCALE GENOMIC DNA]</scope>
    <source>
        <strain evidence="12">cv. Red5</strain>
    </source>
</reference>
<feature type="domain" description="Prenyltransferase alpha-alpha toroid" evidence="10">
    <location>
        <begin position="4"/>
        <end position="77"/>
    </location>
</feature>
<dbReference type="GO" id="GO:0004663">
    <property type="term" value="F:Rab geranylgeranyltransferase activity"/>
    <property type="evidence" value="ECO:0007669"/>
    <property type="project" value="TreeGrafter"/>
</dbReference>
<dbReference type="PANTHER" id="PTHR11774:SF11">
    <property type="entry name" value="GERANYLGERANYL TRANSFERASE TYPE-2 SUBUNIT BETA"/>
    <property type="match status" value="1"/>
</dbReference>
<dbReference type="InterPro" id="IPR001330">
    <property type="entry name" value="Prenyltrans"/>
</dbReference>
<dbReference type="Proteomes" id="UP000241394">
    <property type="component" value="Chromosome LG19"/>
</dbReference>
<protein>
    <recommendedName>
        <fullName evidence="8">Geranylgeranyl transferase type II subunit beta</fullName>
    </recommendedName>
    <alternativeName>
        <fullName evidence="9">Type II protein geranyl-geranyltransferase subunit beta</fullName>
    </alternativeName>
</protein>
<dbReference type="Gene3D" id="1.50.10.20">
    <property type="match status" value="1"/>
</dbReference>
<dbReference type="Gramene" id="PSS02628">
    <property type="protein sequence ID" value="PSS02628"/>
    <property type="gene ID" value="CEY00_Acc21032"/>
</dbReference>
<dbReference type="STRING" id="1590841.A0A2R6Q5T7"/>
<keyword evidence="5" id="KW-0479">Metal-binding</keyword>
<keyword evidence="12" id="KW-1185">Reference proteome</keyword>
<evidence type="ECO:0000256" key="3">
    <source>
        <dbReference type="ARBA" id="ARBA00022602"/>
    </source>
</evidence>
<keyword evidence="7" id="KW-0862">Zinc</keyword>
<gene>
    <name evidence="11" type="ORF">CEY00_Acc21032</name>
</gene>
<evidence type="ECO:0000313" key="12">
    <source>
        <dbReference type="Proteomes" id="UP000241394"/>
    </source>
</evidence>
<evidence type="ECO:0000256" key="8">
    <source>
        <dbReference type="ARBA" id="ARBA00030816"/>
    </source>
</evidence>
<name>A0A2R6Q5T7_ACTCC</name>
<dbReference type="Pfam" id="PF00432">
    <property type="entry name" value="Prenyltrans"/>
    <property type="match status" value="1"/>
</dbReference>
<evidence type="ECO:0000256" key="5">
    <source>
        <dbReference type="ARBA" id="ARBA00022723"/>
    </source>
</evidence>
<proteinExistence type="inferred from homology"/>
<dbReference type="PANTHER" id="PTHR11774">
    <property type="entry name" value="GERANYLGERANYL TRANSFERASE TYPE BETA SUBUNIT"/>
    <property type="match status" value="1"/>
</dbReference>
<keyword evidence="3" id="KW-0637">Prenyltransferase</keyword>
<evidence type="ECO:0000256" key="9">
    <source>
        <dbReference type="ARBA" id="ARBA00032766"/>
    </source>
</evidence>
<dbReference type="AlphaFoldDB" id="A0A2R6Q5T7"/>
<dbReference type="GO" id="GO:0046872">
    <property type="term" value="F:metal ion binding"/>
    <property type="evidence" value="ECO:0007669"/>
    <property type="project" value="UniProtKB-KW"/>
</dbReference>
<reference evidence="11 12" key="1">
    <citation type="submission" date="2017-07" db="EMBL/GenBank/DDBJ databases">
        <title>An improved, manually edited Actinidia chinensis var. chinensis (kiwifruit) genome highlights the challenges associated with draft genomes and gene prediction in plants.</title>
        <authorList>
            <person name="Pilkington S."/>
            <person name="Crowhurst R."/>
            <person name="Hilario E."/>
            <person name="Nardozza S."/>
            <person name="Fraser L."/>
            <person name="Peng Y."/>
            <person name="Gunaseelan K."/>
            <person name="Simpson R."/>
            <person name="Tahir J."/>
            <person name="Deroles S."/>
            <person name="Templeton K."/>
            <person name="Luo Z."/>
            <person name="Davy M."/>
            <person name="Cheng C."/>
            <person name="Mcneilage M."/>
            <person name="Scaglione D."/>
            <person name="Liu Y."/>
            <person name="Zhang Q."/>
            <person name="Datson P."/>
            <person name="De Silva N."/>
            <person name="Gardiner S."/>
            <person name="Bassett H."/>
            <person name="Chagne D."/>
            <person name="Mccallum J."/>
            <person name="Dzierzon H."/>
            <person name="Deng C."/>
            <person name="Wang Y.-Y."/>
            <person name="Barron N."/>
            <person name="Manako K."/>
            <person name="Bowen J."/>
            <person name="Foster T."/>
            <person name="Erridge Z."/>
            <person name="Tiffin H."/>
            <person name="Waite C."/>
            <person name="Davies K."/>
            <person name="Grierson E."/>
            <person name="Laing W."/>
            <person name="Kirk R."/>
            <person name="Chen X."/>
            <person name="Wood M."/>
            <person name="Montefiori M."/>
            <person name="Brummell D."/>
            <person name="Schwinn K."/>
            <person name="Catanach A."/>
            <person name="Fullerton C."/>
            <person name="Li D."/>
            <person name="Meiyalaghan S."/>
            <person name="Nieuwenhuizen N."/>
            <person name="Read N."/>
            <person name="Prakash R."/>
            <person name="Hunter D."/>
            <person name="Zhang H."/>
            <person name="Mckenzie M."/>
            <person name="Knabel M."/>
            <person name="Harris A."/>
            <person name="Allan A."/>
            <person name="Chen A."/>
            <person name="Janssen B."/>
            <person name="Plunkett B."/>
            <person name="Dwamena C."/>
            <person name="Voogd C."/>
            <person name="Leif D."/>
            <person name="Lafferty D."/>
            <person name="Souleyre E."/>
            <person name="Varkonyi-Gasic E."/>
            <person name="Gambi F."/>
            <person name="Hanley J."/>
            <person name="Yao J.-L."/>
            <person name="Cheung J."/>
            <person name="David K."/>
            <person name="Warren B."/>
            <person name="Marsh K."/>
            <person name="Snowden K."/>
            <person name="Lin-Wang K."/>
            <person name="Brian L."/>
            <person name="Martinez-Sanchez M."/>
            <person name="Wang M."/>
            <person name="Ileperuma N."/>
            <person name="Macnee N."/>
            <person name="Campin R."/>
            <person name="Mcatee P."/>
            <person name="Drummond R."/>
            <person name="Espley R."/>
            <person name="Ireland H."/>
            <person name="Wu R."/>
            <person name="Atkinson R."/>
            <person name="Karunairetnam S."/>
            <person name="Bulley S."/>
            <person name="Chunkath S."/>
            <person name="Hanley Z."/>
            <person name="Storey R."/>
            <person name="Thrimawithana A."/>
            <person name="Thomson S."/>
            <person name="David C."/>
            <person name="Testolin R."/>
        </authorList>
    </citation>
    <scope>NUCLEOTIDE SEQUENCE [LARGE SCALE GENOMIC DNA]</scope>
    <source>
        <strain evidence="12">cv. Red5</strain>
        <tissue evidence="11">Young leaf</tissue>
    </source>
</reference>
<dbReference type="GO" id="GO:0005968">
    <property type="term" value="C:Rab-protein geranylgeranyltransferase complex"/>
    <property type="evidence" value="ECO:0007669"/>
    <property type="project" value="TreeGrafter"/>
</dbReference>
<evidence type="ECO:0000256" key="4">
    <source>
        <dbReference type="ARBA" id="ARBA00022679"/>
    </source>
</evidence>
<dbReference type="OMA" id="KWQHESG"/>
<dbReference type="InterPro" id="IPR045089">
    <property type="entry name" value="PGGT1B-like"/>
</dbReference>